<dbReference type="InterPro" id="IPR036390">
    <property type="entry name" value="WH_DNA-bd_sf"/>
</dbReference>
<dbReference type="EMBL" id="BAAAPB010000001">
    <property type="protein sequence ID" value="GAA1950107.1"/>
    <property type="molecule type" value="Genomic_DNA"/>
</dbReference>
<dbReference type="SUPFAM" id="SSF46785">
    <property type="entry name" value="Winged helix' DNA-binding domain"/>
    <property type="match status" value="1"/>
</dbReference>
<proteinExistence type="predicted"/>
<accession>A0ABP5BPS4</accession>
<dbReference type="PANTHER" id="PTHR33164">
    <property type="entry name" value="TRANSCRIPTIONAL REGULATOR, MARR FAMILY"/>
    <property type="match status" value="1"/>
</dbReference>
<dbReference type="Pfam" id="PF12802">
    <property type="entry name" value="MarR_2"/>
    <property type="match status" value="1"/>
</dbReference>
<dbReference type="PANTHER" id="PTHR33164:SF99">
    <property type="entry name" value="MARR FAMILY REGULATORY PROTEIN"/>
    <property type="match status" value="1"/>
</dbReference>
<feature type="domain" description="HTH marR-type" evidence="2">
    <location>
        <begin position="37"/>
        <end position="139"/>
    </location>
</feature>
<evidence type="ECO:0000259" key="2">
    <source>
        <dbReference type="SMART" id="SM00347"/>
    </source>
</evidence>
<evidence type="ECO:0000313" key="4">
    <source>
        <dbReference type="Proteomes" id="UP001500571"/>
    </source>
</evidence>
<keyword evidence="4" id="KW-1185">Reference proteome</keyword>
<dbReference type="SMART" id="SM00347">
    <property type="entry name" value="HTH_MARR"/>
    <property type="match status" value="1"/>
</dbReference>
<evidence type="ECO:0000256" key="1">
    <source>
        <dbReference type="SAM" id="MobiDB-lite"/>
    </source>
</evidence>
<dbReference type="InterPro" id="IPR039422">
    <property type="entry name" value="MarR/SlyA-like"/>
</dbReference>
<sequence>MRTHKSWYPAVMPTDLSDTWGALLKVHAALVPRVDRELQEAHGLPLTWYDVLLELNGAPDGRLTMGQLGSVAAVSRTRVSRVVDELTRAGLVTREPNPEDGRSAFAALTPPAGRRCERQRPRTSPWCDASSPTISAPARPRSWRGHCARCLPPGRRGGERSPPVVRRRPER</sequence>
<gene>
    <name evidence="3" type="ORF">GCM10009798_06710</name>
</gene>
<dbReference type="Proteomes" id="UP001500571">
    <property type="component" value="Unassembled WGS sequence"/>
</dbReference>
<evidence type="ECO:0000313" key="3">
    <source>
        <dbReference type="EMBL" id="GAA1950107.1"/>
    </source>
</evidence>
<reference evidence="4" key="1">
    <citation type="journal article" date="2019" name="Int. J. Syst. Evol. Microbiol.">
        <title>The Global Catalogue of Microorganisms (GCM) 10K type strain sequencing project: providing services to taxonomists for standard genome sequencing and annotation.</title>
        <authorList>
            <consortium name="The Broad Institute Genomics Platform"/>
            <consortium name="The Broad Institute Genome Sequencing Center for Infectious Disease"/>
            <person name="Wu L."/>
            <person name="Ma J."/>
        </authorList>
    </citation>
    <scope>NUCLEOTIDE SEQUENCE [LARGE SCALE GENOMIC DNA]</scope>
    <source>
        <strain evidence="4">JCM 15309</strain>
    </source>
</reference>
<organism evidence="3 4">
    <name type="scientific">Nocardioides panacihumi</name>
    <dbReference type="NCBI Taxonomy" id="400774"/>
    <lineage>
        <taxon>Bacteria</taxon>
        <taxon>Bacillati</taxon>
        <taxon>Actinomycetota</taxon>
        <taxon>Actinomycetes</taxon>
        <taxon>Propionibacteriales</taxon>
        <taxon>Nocardioidaceae</taxon>
        <taxon>Nocardioides</taxon>
    </lineage>
</organism>
<dbReference type="Gene3D" id="1.10.10.10">
    <property type="entry name" value="Winged helix-like DNA-binding domain superfamily/Winged helix DNA-binding domain"/>
    <property type="match status" value="1"/>
</dbReference>
<name>A0ABP5BPS4_9ACTN</name>
<dbReference type="InterPro" id="IPR000835">
    <property type="entry name" value="HTH_MarR-typ"/>
</dbReference>
<protein>
    <recommendedName>
        <fullName evidence="2">HTH marR-type domain-containing protein</fullName>
    </recommendedName>
</protein>
<comment type="caution">
    <text evidence="3">The sequence shown here is derived from an EMBL/GenBank/DDBJ whole genome shotgun (WGS) entry which is preliminary data.</text>
</comment>
<dbReference type="InterPro" id="IPR036388">
    <property type="entry name" value="WH-like_DNA-bd_sf"/>
</dbReference>
<feature type="region of interest" description="Disordered" evidence="1">
    <location>
        <begin position="112"/>
        <end position="171"/>
    </location>
</feature>